<evidence type="ECO:0000313" key="2">
    <source>
        <dbReference type="Proteomes" id="UP000054683"/>
    </source>
</evidence>
<reference evidence="1 2" key="1">
    <citation type="submission" date="2016-01" db="EMBL/GenBank/DDBJ databases">
        <authorList>
            <person name="Oliw E.H."/>
        </authorList>
    </citation>
    <scope>NUCLEOTIDE SEQUENCE [LARGE SCALE GENOMIC DNA]</scope>
    <source>
        <strain evidence="1">LMG 27134</strain>
    </source>
</reference>
<name>A0A158K192_9BURK</name>
<dbReference type="Proteomes" id="UP000054683">
    <property type="component" value="Unassembled WGS sequence"/>
</dbReference>
<protein>
    <submittedName>
        <fullName evidence="1">Uncharacterized protein</fullName>
    </submittedName>
</protein>
<accession>A0A158K192</accession>
<proteinExistence type="predicted"/>
<evidence type="ECO:0000313" key="1">
    <source>
        <dbReference type="EMBL" id="SAL74868.1"/>
    </source>
</evidence>
<dbReference type="AlphaFoldDB" id="A0A158K192"/>
<sequence>MPALVVLPWLTSLIVTLPSTTPATVADAVAAAVWFTVTFVVTDVPVTVTAPPVTVLPKPAAPLRLAAILTVVPPVTLITSAVRTPVCEDASFAVTTTAPVGAVVVPTLMVPPLVTLLAVTVTDEPPCTDSVAPDAAASTSVIAVVFAAVSAEPPTSETFNAVRPAKPSVVVTVLAAVGSPEIKFSV</sequence>
<gene>
    <name evidence="1" type="ORF">AWB69_09252</name>
</gene>
<dbReference type="EMBL" id="FCOK02000175">
    <property type="protein sequence ID" value="SAL74868.1"/>
    <property type="molecule type" value="Genomic_DNA"/>
</dbReference>
<organism evidence="1 2">
    <name type="scientific">Caballeronia udeis</name>
    <dbReference type="NCBI Taxonomy" id="1232866"/>
    <lineage>
        <taxon>Bacteria</taxon>
        <taxon>Pseudomonadati</taxon>
        <taxon>Pseudomonadota</taxon>
        <taxon>Betaproteobacteria</taxon>
        <taxon>Burkholderiales</taxon>
        <taxon>Burkholderiaceae</taxon>
        <taxon>Caballeronia</taxon>
    </lineage>
</organism>